<gene>
    <name evidence="1" type="ORF">HYPSUDRAFT_1017863</name>
</gene>
<sequence length="201" mass="21935">MPSVEVVSFTASPALLADIKLADGVLDYLKNVEGCISIVKGYTIEEPTKVCMLITWDSYESYESMTRREDYGSLRENMKLLLAAPPTIYHVDFDVDISEAVAASFTEIAVLTPKEGYAVQEVTSVMKKMQGITAHYPGVMFGMPIGQIRDVSGSVLILAGWVSLEAPEETAKTSPFAELVADFLQISDLTNNHVSFSALVL</sequence>
<protein>
    <recommendedName>
        <fullName evidence="3">ABM domain-containing protein</fullName>
    </recommendedName>
</protein>
<evidence type="ECO:0000313" key="2">
    <source>
        <dbReference type="Proteomes" id="UP000054270"/>
    </source>
</evidence>
<dbReference type="STRING" id="945553.A0A0D2NEG8"/>
<dbReference type="OrthoDB" id="3830579at2759"/>
<dbReference type="AlphaFoldDB" id="A0A0D2NEG8"/>
<proteinExistence type="predicted"/>
<dbReference type="Gene3D" id="3.30.70.100">
    <property type="match status" value="1"/>
</dbReference>
<dbReference type="EMBL" id="KN817603">
    <property type="protein sequence ID" value="KJA17459.1"/>
    <property type="molecule type" value="Genomic_DNA"/>
</dbReference>
<evidence type="ECO:0008006" key="3">
    <source>
        <dbReference type="Google" id="ProtNLM"/>
    </source>
</evidence>
<dbReference type="OMA" id="FMAHETY"/>
<dbReference type="InterPro" id="IPR011008">
    <property type="entry name" value="Dimeric_a/b-barrel"/>
</dbReference>
<dbReference type="Proteomes" id="UP000054270">
    <property type="component" value="Unassembled WGS sequence"/>
</dbReference>
<evidence type="ECO:0000313" key="1">
    <source>
        <dbReference type="EMBL" id="KJA17459.1"/>
    </source>
</evidence>
<organism evidence="1 2">
    <name type="scientific">Hypholoma sublateritium (strain FD-334 SS-4)</name>
    <dbReference type="NCBI Taxonomy" id="945553"/>
    <lineage>
        <taxon>Eukaryota</taxon>
        <taxon>Fungi</taxon>
        <taxon>Dikarya</taxon>
        <taxon>Basidiomycota</taxon>
        <taxon>Agaricomycotina</taxon>
        <taxon>Agaricomycetes</taxon>
        <taxon>Agaricomycetidae</taxon>
        <taxon>Agaricales</taxon>
        <taxon>Agaricineae</taxon>
        <taxon>Strophariaceae</taxon>
        <taxon>Hypholoma</taxon>
    </lineage>
</organism>
<accession>A0A0D2NEG8</accession>
<name>A0A0D2NEG8_HYPSF</name>
<keyword evidence="2" id="KW-1185">Reference proteome</keyword>
<reference evidence="2" key="1">
    <citation type="submission" date="2014-04" db="EMBL/GenBank/DDBJ databases">
        <title>Evolutionary Origins and Diversification of the Mycorrhizal Mutualists.</title>
        <authorList>
            <consortium name="DOE Joint Genome Institute"/>
            <consortium name="Mycorrhizal Genomics Consortium"/>
            <person name="Kohler A."/>
            <person name="Kuo A."/>
            <person name="Nagy L.G."/>
            <person name="Floudas D."/>
            <person name="Copeland A."/>
            <person name="Barry K.W."/>
            <person name="Cichocki N."/>
            <person name="Veneault-Fourrey C."/>
            <person name="LaButti K."/>
            <person name="Lindquist E.A."/>
            <person name="Lipzen A."/>
            <person name="Lundell T."/>
            <person name="Morin E."/>
            <person name="Murat C."/>
            <person name="Riley R."/>
            <person name="Ohm R."/>
            <person name="Sun H."/>
            <person name="Tunlid A."/>
            <person name="Henrissat B."/>
            <person name="Grigoriev I.V."/>
            <person name="Hibbett D.S."/>
            <person name="Martin F."/>
        </authorList>
    </citation>
    <scope>NUCLEOTIDE SEQUENCE [LARGE SCALE GENOMIC DNA]</scope>
    <source>
        <strain evidence="2">FD-334 SS-4</strain>
    </source>
</reference>
<dbReference type="SUPFAM" id="SSF54909">
    <property type="entry name" value="Dimeric alpha+beta barrel"/>
    <property type="match status" value="1"/>
</dbReference>